<comment type="caution">
    <text evidence="3">The sequence shown here is derived from an EMBL/GenBank/DDBJ whole genome shotgun (WGS) entry which is preliminary data.</text>
</comment>
<keyword evidence="2" id="KW-1133">Transmembrane helix</keyword>
<keyword evidence="4" id="KW-1185">Reference proteome</keyword>
<dbReference type="Proteomes" id="UP000604046">
    <property type="component" value="Unassembled WGS sequence"/>
</dbReference>
<organism evidence="3 4">
    <name type="scientific">Symbiodinium natans</name>
    <dbReference type="NCBI Taxonomy" id="878477"/>
    <lineage>
        <taxon>Eukaryota</taxon>
        <taxon>Sar</taxon>
        <taxon>Alveolata</taxon>
        <taxon>Dinophyceae</taxon>
        <taxon>Suessiales</taxon>
        <taxon>Symbiodiniaceae</taxon>
        <taxon>Symbiodinium</taxon>
    </lineage>
</organism>
<proteinExistence type="predicted"/>
<dbReference type="PANTHER" id="PTHR33050">
    <property type="entry name" value="REVERSE TRANSCRIPTASE DOMAIN-CONTAINING PROTEIN"/>
    <property type="match status" value="1"/>
</dbReference>
<dbReference type="OrthoDB" id="6105938at2759"/>
<evidence type="ECO:0000313" key="3">
    <source>
        <dbReference type="EMBL" id="CAE7264467.1"/>
    </source>
</evidence>
<evidence type="ECO:0000313" key="4">
    <source>
        <dbReference type="Proteomes" id="UP000604046"/>
    </source>
</evidence>
<feature type="region of interest" description="Disordered" evidence="1">
    <location>
        <begin position="622"/>
        <end position="657"/>
    </location>
</feature>
<keyword evidence="2" id="KW-0812">Transmembrane</keyword>
<dbReference type="PANTHER" id="PTHR33050:SF7">
    <property type="entry name" value="RIBONUCLEASE H"/>
    <property type="match status" value="1"/>
</dbReference>
<evidence type="ECO:0000256" key="1">
    <source>
        <dbReference type="SAM" id="MobiDB-lite"/>
    </source>
</evidence>
<feature type="transmembrane region" description="Helical" evidence="2">
    <location>
        <begin position="68"/>
        <end position="92"/>
    </location>
</feature>
<sequence>MLNPRFCNIAACAPEKVPSEPWVGVSLDVRKARRRVLLAWAGRALLAFSFLGRFFVSKNLNFGARASAFWWGRIAGMLMRLSHAVIRLLHLWDYVDGFLAAFRSSTAPLHASLWLILFMSMGLPSTSVAVSPALWDRLLSACDDECVLRQSTGHASLPKSARVIRVANTFVTSKQQQSVRGESAPLSCSLLRPLPLLVIAEADAFADASLCGLGGYISWPSGRCSWFSVTLTSAEVARLCDVMPAPLQSHIAALELLAQLCLLWVTDAALPGCRTALEVALRCDNSAAEAAAHKGLSSVRSLAWVLRRFCACEQAFNIRAAPEHIPGYRNALADELSRLGTSTPPLALADRCAPPLTELLRAPTQLRLGPPPSAARWPSYLEISVLLGMFSIVCGPAVSCSIRYQEALTALLTRSWQVLSYGLAAIDPFLCIQYTQANTNLYEISNGCGSFMLQAFFARPSFGRREARIGLSYSDERSYMRVEGLVRVRCVLWQVPVYSTIEVTLPLTVDDAAAILNNVTVQDAMKQGFATAMEVPVEDVTLEIRQVRRLSAHTRKLQTQLLAIFSVAMPGIEDAIAKQAEIEAVSLEATNQAIASAVASVGFSGALEVTGKTSARVAVSTTTPTTTSTTTVSNVSTTETDVSTTETDETPPGEELSKGGLAVASLMIVTVVAMTQRKPIFFEEFQLVQVWLRRRCRACPLGLVRSAVDSCKFLDFQDFHAAPDQIPTTQLRIYHCFYLRALGLATIPTRSRSFLLRGLSPNDRFKSVQAFLVVRTWDQASSTTSEHKQEVRAVSWPQVDPAVCLSTLLQLVAVLAVLALWQVTSGQKLFDDAMRKWTLQKSHHDYERRLRQMGIQMNLPGGFPQVRTADPGPQPQLSAFKDKVETKRCEGTSERFSRRHDGLLQRTKELLERGQDLSELTAPPLEIFFWHRLVVDELHEPLRVLRDAAGLRLEGPGPLFFAPSMRHLPSTPV</sequence>
<reference evidence="3" key="1">
    <citation type="submission" date="2021-02" db="EMBL/GenBank/DDBJ databases">
        <authorList>
            <person name="Dougan E. K."/>
            <person name="Rhodes N."/>
            <person name="Thang M."/>
            <person name="Chan C."/>
        </authorList>
    </citation>
    <scope>NUCLEOTIDE SEQUENCE</scope>
</reference>
<gene>
    <name evidence="3" type="ORF">SNAT2548_LOCUS13929</name>
</gene>
<dbReference type="AlphaFoldDB" id="A0A812MRH0"/>
<feature type="transmembrane region" description="Helical" evidence="2">
    <location>
        <begin position="113"/>
        <end position="135"/>
    </location>
</feature>
<accession>A0A812MRH0</accession>
<name>A0A812MRH0_9DINO</name>
<feature type="transmembrane region" description="Helical" evidence="2">
    <location>
        <begin position="36"/>
        <end position="56"/>
    </location>
</feature>
<protein>
    <submittedName>
        <fullName evidence="3">Uncharacterized protein</fullName>
    </submittedName>
</protein>
<evidence type="ECO:0000256" key="2">
    <source>
        <dbReference type="SAM" id="Phobius"/>
    </source>
</evidence>
<feature type="compositionally biased region" description="Low complexity" evidence="1">
    <location>
        <begin position="622"/>
        <end position="645"/>
    </location>
</feature>
<dbReference type="EMBL" id="CAJNDS010001546">
    <property type="protein sequence ID" value="CAE7264467.1"/>
    <property type="molecule type" value="Genomic_DNA"/>
</dbReference>
<keyword evidence="2" id="KW-0472">Membrane</keyword>
<dbReference type="InterPro" id="IPR052055">
    <property type="entry name" value="Hepadnavirus_pol/RT"/>
</dbReference>